<dbReference type="EMBL" id="CAEX01003418">
    <property type="protein sequence ID" value="CCD19441.1"/>
    <property type="molecule type" value="Genomic_DNA"/>
</dbReference>
<reference evidence="1 2" key="1">
    <citation type="journal article" date="2012" name="Proc. Natl. Acad. Sci. U.S.A.">
        <title>Antigenic diversity is generated by distinct evolutionary mechanisms in African trypanosome species.</title>
        <authorList>
            <person name="Jackson A.P."/>
            <person name="Berry A."/>
            <person name="Aslett M."/>
            <person name="Allison H.C."/>
            <person name="Burton P."/>
            <person name="Vavrova-Anderson J."/>
            <person name="Brown R."/>
            <person name="Browne H."/>
            <person name="Corton N."/>
            <person name="Hauser H."/>
            <person name="Gamble J."/>
            <person name="Gilderthorp R."/>
            <person name="Marcello L."/>
            <person name="McQuillan J."/>
            <person name="Otto T.D."/>
            <person name="Quail M.A."/>
            <person name="Sanders M.J."/>
            <person name="van Tonder A."/>
            <person name="Ginger M.L."/>
            <person name="Field M.C."/>
            <person name="Barry J.D."/>
            <person name="Hertz-Fowler C."/>
            <person name="Berriman M."/>
        </authorList>
    </citation>
    <scope>NUCLEOTIDE SEQUENCE</scope>
    <source>
        <strain evidence="1 2">Y486</strain>
    </source>
</reference>
<evidence type="ECO:0000313" key="1">
    <source>
        <dbReference type="EMBL" id="CCD19441.1"/>
    </source>
</evidence>
<organism evidence="1 2">
    <name type="scientific">Trypanosoma vivax (strain Y486)</name>
    <dbReference type="NCBI Taxonomy" id="1055687"/>
    <lineage>
        <taxon>Eukaryota</taxon>
        <taxon>Discoba</taxon>
        <taxon>Euglenozoa</taxon>
        <taxon>Kinetoplastea</taxon>
        <taxon>Metakinetoplastina</taxon>
        <taxon>Trypanosomatida</taxon>
        <taxon>Trypanosomatidae</taxon>
        <taxon>Trypanosoma</taxon>
        <taxon>Duttonella</taxon>
    </lineage>
</organism>
<dbReference type="VEuPathDB" id="TriTrypDB:TvY486_0021425"/>
<name>F9WPG4_TRYVY</name>
<dbReference type="AlphaFoldDB" id="F9WPG4"/>
<accession>F9WPG4</accession>
<protein>
    <submittedName>
        <fullName evidence="1">Uncharacterized protein</fullName>
    </submittedName>
</protein>
<gene>
    <name evidence="1" type="ORF">TvY486_0021425</name>
</gene>
<evidence type="ECO:0000313" key="2">
    <source>
        <dbReference type="Proteomes" id="UP000009027"/>
    </source>
</evidence>
<sequence>MGGDSLYIFYRNRFLYSSTTEYQYGVPGSCSARSTVCPLPTRDVIEALTSSIVRVNHHTTLGNTVASDSDSQRTVDDVRPWTAADCMACIKNTRLWGHLMSGSPQSLSVARGSGNMALHVGDVTVTAKGSNLPLDQDFARRFVSRCWWDVGLSESQTVNSVGASPYMDSVYDVVTQMCRLLPQCSDNVKAMGSEGAWSHFSGRHCEMAAHDSRGEAEHISAIVTGISKSDLEQYNALHSDVEPLMVGLVCREGRGQPPAYNAVRTLTTAERLAVVGNSEDLVVSIQGSFQESRSVSVLLLELELANGE</sequence>
<proteinExistence type="predicted"/>
<dbReference type="Proteomes" id="UP000009027">
    <property type="component" value="Unassembled WGS sequence"/>
</dbReference>
<keyword evidence="2" id="KW-1185">Reference proteome</keyword>
<feature type="non-terminal residue" evidence="1">
    <location>
        <position position="308"/>
    </location>
</feature>